<keyword evidence="3" id="KW-1185">Reference proteome</keyword>
<evidence type="ECO:0000313" key="3">
    <source>
        <dbReference type="Proteomes" id="UP000716291"/>
    </source>
</evidence>
<feature type="region of interest" description="Disordered" evidence="1">
    <location>
        <begin position="1"/>
        <end position="103"/>
    </location>
</feature>
<dbReference type="EMBL" id="JAANQT010004543">
    <property type="protein sequence ID" value="KAG1298443.1"/>
    <property type="molecule type" value="Genomic_DNA"/>
</dbReference>
<feature type="compositionally biased region" description="Basic and acidic residues" evidence="1">
    <location>
        <begin position="32"/>
        <end position="43"/>
    </location>
</feature>
<dbReference type="AlphaFoldDB" id="A0A9P6WWE3"/>
<proteinExistence type="predicted"/>
<name>A0A9P6WWE3_RHIOR</name>
<gene>
    <name evidence="2" type="ORF">G6F64_012954</name>
</gene>
<accession>A0A9P6WWE3</accession>
<comment type="caution">
    <text evidence="2">The sequence shown here is derived from an EMBL/GenBank/DDBJ whole genome shotgun (WGS) entry which is preliminary data.</text>
</comment>
<feature type="compositionally biased region" description="Basic and acidic residues" evidence="1">
    <location>
        <begin position="54"/>
        <end position="70"/>
    </location>
</feature>
<reference evidence="2" key="1">
    <citation type="journal article" date="2020" name="Microb. Genom.">
        <title>Genetic diversity of clinical and environmental Mucorales isolates obtained from an investigation of mucormycosis cases among solid organ transplant recipients.</title>
        <authorList>
            <person name="Nguyen M.H."/>
            <person name="Kaul D."/>
            <person name="Muto C."/>
            <person name="Cheng S.J."/>
            <person name="Richter R.A."/>
            <person name="Bruno V.M."/>
            <person name="Liu G."/>
            <person name="Beyhan S."/>
            <person name="Sundermann A.J."/>
            <person name="Mounaud S."/>
            <person name="Pasculle A.W."/>
            <person name="Nierman W.C."/>
            <person name="Driscoll E."/>
            <person name="Cumbie R."/>
            <person name="Clancy C.J."/>
            <person name="Dupont C.L."/>
        </authorList>
    </citation>
    <scope>NUCLEOTIDE SEQUENCE</scope>
    <source>
        <strain evidence="2">GL11</strain>
    </source>
</reference>
<sequence>MNTDDADMSENDIITTEKEDDPMNGTSGSDQPNRESNKIRTIESDDEDLTTLCRDLDNRPTKHPRVDLNRDVTNSKTDQCDGIESQASSNDEDTGGNSSTNRQ</sequence>
<dbReference type="Proteomes" id="UP000716291">
    <property type="component" value="Unassembled WGS sequence"/>
</dbReference>
<evidence type="ECO:0000313" key="2">
    <source>
        <dbReference type="EMBL" id="KAG1298443.1"/>
    </source>
</evidence>
<evidence type="ECO:0000256" key="1">
    <source>
        <dbReference type="SAM" id="MobiDB-lite"/>
    </source>
</evidence>
<protein>
    <submittedName>
        <fullName evidence="2">Uncharacterized protein</fullName>
    </submittedName>
</protein>
<organism evidence="2 3">
    <name type="scientific">Rhizopus oryzae</name>
    <name type="common">Mucormycosis agent</name>
    <name type="synonym">Rhizopus arrhizus var. delemar</name>
    <dbReference type="NCBI Taxonomy" id="64495"/>
    <lineage>
        <taxon>Eukaryota</taxon>
        <taxon>Fungi</taxon>
        <taxon>Fungi incertae sedis</taxon>
        <taxon>Mucoromycota</taxon>
        <taxon>Mucoromycotina</taxon>
        <taxon>Mucoromycetes</taxon>
        <taxon>Mucorales</taxon>
        <taxon>Mucorineae</taxon>
        <taxon>Rhizopodaceae</taxon>
        <taxon>Rhizopus</taxon>
    </lineage>
</organism>
<feature type="compositionally biased region" description="Acidic residues" evidence="1">
    <location>
        <begin position="1"/>
        <end position="10"/>
    </location>
</feature>
<feature type="compositionally biased region" description="Polar residues" evidence="1">
    <location>
        <begin position="85"/>
        <end position="103"/>
    </location>
</feature>